<dbReference type="InterPro" id="IPR024633">
    <property type="entry name" value="DnaA_N_dom"/>
</dbReference>
<proteinExistence type="inferred from homology"/>
<evidence type="ECO:0000256" key="6">
    <source>
        <dbReference type="ARBA" id="ARBA00023121"/>
    </source>
</evidence>
<evidence type="ECO:0000313" key="14">
    <source>
        <dbReference type="EMBL" id="NEZ92108.1"/>
    </source>
</evidence>
<feature type="domain" description="AAA+ ATPase" evidence="12">
    <location>
        <begin position="143"/>
        <end position="271"/>
    </location>
</feature>
<dbReference type="PANTHER" id="PTHR30050:SF2">
    <property type="entry name" value="CHROMOSOMAL REPLICATION INITIATOR PROTEIN DNAA"/>
    <property type="match status" value="1"/>
</dbReference>
<dbReference type="PROSITE" id="PS01008">
    <property type="entry name" value="DNAA"/>
    <property type="match status" value="1"/>
</dbReference>
<feature type="region of interest" description="Domain I, interacts with DnaA modulators" evidence="8">
    <location>
        <begin position="1"/>
        <end position="99"/>
    </location>
</feature>
<dbReference type="NCBIfam" id="NF010686">
    <property type="entry name" value="PRK14086.1"/>
    <property type="match status" value="1"/>
</dbReference>
<comment type="domain">
    <text evidence="8">Domain I is involved in oligomerization and binding regulators, domain II is flexibile and of varying length in different bacteria, domain III forms the AAA+ region, while domain IV binds dsDNA.</text>
</comment>
<dbReference type="Pfam" id="PF11638">
    <property type="entry name" value="DnaA_N"/>
    <property type="match status" value="1"/>
</dbReference>
<dbReference type="FunFam" id="1.10.1750.10:FF:000003">
    <property type="entry name" value="Chromosomal replication initiator protein DnaA"/>
    <property type="match status" value="1"/>
</dbReference>
<dbReference type="InterPro" id="IPR013159">
    <property type="entry name" value="DnaA_C"/>
</dbReference>
<name>A0A846HXW6_CLOBO</name>
<dbReference type="CDD" id="cd00009">
    <property type="entry name" value="AAA"/>
    <property type="match status" value="1"/>
</dbReference>
<feature type="binding site" evidence="8">
    <location>
        <position position="158"/>
    </location>
    <ligand>
        <name>ATP</name>
        <dbReference type="ChEBI" id="CHEBI:30616"/>
    </ligand>
</feature>
<evidence type="ECO:0000256" key="8">
    <source>
        <dbReference type="HAMAP-Rule" id="MF_00377"/>
    </source>
</evidence>
<dbReference type="Proteomes" id="UP000473887">
    <property type="component" value="Unassembled WGS sequence"/>
</dbReference>
<dbReference type="Gene3D" id="3.30.300.180">
    <property type="match status" value="1"/>
</dbReference>
<dbReference type="InterPro" id="IPR038454">
    <property type="entry name" value="DnaA_N_sf"/>
</dbReference>
<evidence type="ECO:0000256" key="2">
    <source>
        <dbReference type="ARBA" id="ARBA00022490"/>
    </source>
</evidence>
<sequence length="448" mass="51302">MSTHLTETWEKAINIIKGELTEVSFNTWIKSINPISLENNSFKLAVPNDFTKGILESRYKDLIVNALKLLTSKKYNIDFIVTTEEKIEENEKNHNNEKSNIVVNDEMSTMLNPKYTFDSFVIGNSNRFAHAASLAVAEAPAKAYNPLFIYGGVGLGKTHLMHAIGHYILHNNPKSQVVYVSSEKFTNELINSIKDDKNVEFRNKYRNIDILLVDDIQFIAGKERTQEEFFHTFNALYEANKQIIISSDRPPKEIPTLEDRLRSRFEWGLIADIQAPDFETRMAILKKKADVEKLNIPNEVMVYIATKIKSNIRELEGALIRIVAFSSLTNKEISVDLASEALKDIISSKQTRQVTIDIIQEVVANYYNLKIEDLKSARRTRNIAFPRQIAMYLSRKLTDMSLPKIGEEFGGRDHTTVIHAYEKISNNLKKDESLQNAINELNKRINQK</sequence>
<dbReference type="GO" id="GO:0006270">
    <property type="term" value="P:DNA replication initiation"/>
    <property type="evidence" value="ECO:0007669"/>
    <property type="project" value="UniProtKB-UniRule"/>
</dbReference>
<dbReference type="NCBIfam" id="TIGR00362">
    <property type="entry name" value="DnaA"/>
    <property type="match status" value="1"/>
</dbReference>
<dbReference type="GO" id="GO:0005737">
    <property type="term" value="C:cytoplasm"/>
    <property type="evidence" value="ECO:0007669"/>
    <property type="project" value="UniProtKB-SubCell"/>
</dbReference>
<dbReference type="FunFam" id="3.40.50.300:FF:000150">
    <property type="entry name" value="Chromosomal replication initiator protein DnaA"/>
    <property type="match status" value="1"/>
</dbReference>
<dbReference type="InterPro" id="IPR010921">
    <property type="entry name" value="Trp_repressor/repl_initiator"/>
</dbReference>
<dbReference type="GO" id="GO:0003688">
    <property type="term" value="F:DNA replication origin binding"/>
    <property type="evidence" value="ECO:0007669"/>
    <property type="project" value="UniProtKB-UniRule"/>
</dbReference>
<feature type="binding site" evidence="8">
    <location>
        <position position="154"/>
    </location>
    <ligand>
        <name>ATP</name>
        <dbReference type="ChEBI" id="CHEBI:30616"/>
    </ligand>
</feature>
<evidence type="ECO:0000256" key="9">
    <source>
        <dbReference type="NCBIfam" id="TIGR00362"/>
    </source>
</evidence>
<dbReference type="Gene3D" id="3.40.50.300">
    <property type="entry name" value="P-loop containing nucleotide triphosphate hydrolases"/>
    <property type="match status" value="1"/>
</dbReference>
<evidence type="ECO:0000259" key="12">
    <source>
        <dbReference type="SMART" id="SM00382"/>
    </source>
</evidence>
<organism evidence="14 15">
    <name type="scientific">Clostridium botulinum</name>
    <dbReference type="NCBI Taxonomy" id="1491"/>
    <lineage>
        <taxon>Bacteria</taxon>
        <taxon>Bacillati</taxon>
        <taxon>Bacillota</taxon>
        <taxon>Clostridia</taxon>
        <taxon>Eubacteriales</taxon>
        <taxon>Clostridiaceae</taxon>
        <taxon>Clostridium</taxon>
    </lineage>
</organism>
<feature type="region of interest" description="Domain IV, binds dsDNA" evidence="8">
    <location>
        <begin position="327"/>
        <end position="448"/>
    </location>
</feature>
<evidence type="ECO:0000256" key="7">
    <source>
        <dbReference type="ARBA" id="ARBA00023125"/>
    </source>
</evidence>
<comment type="function">
    <text evidence="8 10">Plays an essential role in the initiation and regulation of chromosomal replication. ATP-DnaA binds to the origin of replication (oriC) to initiate formation of the DNA replication initiation complex once per cell cycle. Binds the DnaA box (a 9 base pair repeat at the origin) and separates the double-stranded (ds)DNA. Forms a right-handed helical filament on oriC DNA; dsDNA binds to the exterior of the filament while single-stranded (ss)DNA is stabiized in the filament's interior. The ATP-DnaA-oriC complex binds and stabilizes one strand of the AT-rich DNA unwinding element (DUE), permitting loading of DNA polymerase. After initiation quickly degrades to an ADP-DnaA complex that is not apt for DNA replication. Binds acidic phospholipids.</text>
</comment>
<dbReference type="SUPFAM" id="SSF52540">
    <property type="entry name" value="P-loop containing nucleoside triphosphate hydrolases"/>
    <property type="match status" value="1"/>
</dbReference>
<keyword evidence="4 8" id="KW-0547">Nucleotide-binding</keyword>
<dbReference type="RefSeq" id="WP_003361827.1">
    <property type="nucleotide sequence ID" value="NZ_CP013707.1"/>
</dbReference>
<evidence type="ECO:0000256" key="3">
    <source>
        <dbReference type="ARBA" id="ARBA00022705"/>
    </source>
</evidence>
<reference evidence="14 15" key="1">
    <citation type="submission" date="2019-02" db="EMBL/GenBank/DDBJ databases">
        <title>Genome sequencing of Clostridium botulinum clinical isolates.</title>
        <authorList>
            <person name="Brunt J."/>
            <person name="Van Vliet A.H.M."/>
            <person name="Stringer S.C."/>
            <person name="Grant K.A."/>
            <person name="Carter A.C."/>
            <person name="Peck M.W."/>
        </authorList>
    </citation>
    <scope>NUCLEOTIDE SEQUENCE [LARGE SCALE GENOMIC DNA]</scope>
    <source>
        <strain evidence="14 15">H142660711</strain>
    </source>
</reference>
<evidence type="ECO:0000256" key="4">
    <source>
        <dbReference type="ARBA" id="ARBA00022741"/>
    </source>
</evidence>
<dbReference type="FunFam" id="1.10.8.60:FF:000003">
    <property type="entry name" value="Chromosomal replication initiator protein DnaA"/>
    <property type="match status" value="1"/>
</dbReference>
<dbReference type="Pfam" id="PF00308">
    <property type="entry name" value="Bac_DnaA"/>
    <property type="match status" value="1"/>
</dbReference>
<evidence type="ECO:0000259" key="13">
    <source>
        <dbReference type="SMART" id="SM00760"/>
    </source>
</evidence>
<dbReference type="HAMAP" id="MF_00377">
    <property type="entry name" value="DnaA_bact"/>
    <property type="match status" value="1"/>
</dbReference>
<dbReference type="GO" id="GO:0006275">
    <property type="term" value="P:regulation of DNA replication"/>
    <property type="evidence" value="ECO:0007669"/>
    <property type="project" value="UniProtKB-UniRule"/>
</dbReference>
<dbReference type="SMR" id="A0A846HXW6"/>
<dbReference type="GO" id="GO:0008289">
    <property type="term" value="F:lipid binding"/>
    <property type="evidence" value="ECO:0007669"/>
    <property type="project" value="UniProtKB-KW"/>
</dbReference>
<comment type="subcellular location">
    <subcellularLocation>
        <location evidence="8">Cytoplasm</location>
    </subcellularLocation>
</comment>
<comment type="caution">
    <text evidence="8">Lacks conserved residue(s) required for the propagation of feature annotation.</text>
</comment>
<dbReference type="Pfam" id="PF08299">
    <property type="entry name" value="Bac_DnaA_C"/>
    <property type="match status" value="1"/>
</dbReference>
<evidence type="ECO:0000313" key="15">
    <source>
        <dbReference type="Proteomes" id="UP000473887"/>
    </source>
</evidence>
<dbReference type="GO" id="GO:0005524">
    <property type="term" value="F:ATP binding"/>
    <property type="evidence" value="ECO:0007669"/>
    <property type="project" value="UniProtKB-UniRule"/>
</dbReference>
<feature type="region of interest" description="Domain III, AAA+ region" evidence="8">
    <location>
        <begin position="110"/>
        <end position="326"/>
    </location>
</feature>
<comment type="similarity">
    <text evidence="1 8 11">Belongs to the DnaA family.</text>
</comment>
<dbReference type="InterPro" id="IPR001957">
    <property type="entry name" value="Chromosome_initiator_DnaA"/>
</dbReference>
<keyword evidence="6 8" id="KW-0446">Lipid-binding</keyword>
<dbReference type="InterPro" id="IPR027417">
    <property type="entry name" value="P-loop_NTPase"/>
</dbReference>
<dbReference type="SUPFAM" id="SSF48295">
    <property type="entry name" value="TrpR-like"/>
    <property type="match status" value="1"/>
</dbReference>
<dbReference type="Gene3D" id="1.10.1750.10">
    <property type="match status" value="1"/>
</dbReference>
<dbReference type="Gene3D" id="1.10.8.60">
    <property type="match status" value="1"/>
</dbReference>
<dbReference type="SMART" id="SM00382">
    <property type="entry name" value="AAA"/>
    <property type="match status" value="1"/>
</dbReference>
<accession>A0A846HXW6</accession>
<dbReference type="AlphaFoldDB" id="A0A846HXW6"/>
<dbReference type="InterPro" id="IPR020591">
    <property type="entry name" value="Chromosome_initiator_DnaA-like"/>
</dbReference>
<keyword evidence="7 8" id="KW-0238">DNA-binding</keyword>
<dbReference type="InterPro" id="IPR013317">
    <property type="entry name" value="DnaA_dom"/>
</dbReference>
<keyword evidence="5 8" id="KW-0067">ATP-binding</keyword>
<gene>
    <name evidence="8 14" type="primary">dnaA</name>
    <name evidence="14" type="ORF">EXM69_09175</name>
</gene>
<feature type="binding site" evidence="8">
    <location>
        <position position="156"/>
    </location>
    <ligand>
        <name>ATP</name>
        <dbReference type="ChEBI" id="CHEBI:30616"/>
    </ligand>
</feature>
<dbReference type="PRINTS" id="PR00051">
    <property type="entry name" value="DNAA"/>
</dbReference>
<evidence type="ECO:0000256" key="1">
    <source>
        <dbReference type="ARBA" id="ARBA00006583"/>
    </source>
</evidence>
<feature type="binding site" evidence="8">
    <location>
        <position position="157"/>
    </location>
    <ligand>
        <name>ATP</name>
        <dbReference type="ChEBI" id="CHEBI:30616"/>
    </ligand>
</feature>
<dbReference type="CDD" id="cd06571">
    <property type="entry name" value="Bac_DnaA_C"/>
    <property type="match status" value="1"/>
</dbReference>
<dbReference type="GO" id="GO:0005886">
    <property type="term" value="C:plasma membrane"/>
    <property type="evidence" value="ECO:0007669"/>
    <property type="project" value="TreeGrafter"/>
</dbReference>
<comment type="caution">
    <text evidence="14">The sequence shown here is derived from an EMBL/GenBank/DDBJ whole genome shotgun (WGS) entry which is preliminary data.</text>
</comment>
<evidence type="ECO:0000256" key="5">
    <source>
        <dbReference type="ARBA" id="ARBA00022840"/>
    </source>
</evidence>
<keyword evidence="2 8" id="KW-0963">Cytoplasm</keyword>
<dbReference type="PANTHER" id="PTHR30050">
    <property type="entry name" value="CHROMOSOMAL REPLICATION INITIATOR PROTEIN DNAA"/>
    <property type="match status" value="1"/>
</dbReference>
<dbReference type="InterPro" id="IPR003593">
    <property type="entry name" value="AAA+_ATPase"/>
</dbReference>
<keyword evidence="3 8" id="KW-0235">DNA replication</keyword>
<evidence type="ECO:0000256" key="11">
    <source>
        <dbReference type="RuleBase" id="RU004227"/>
    </source>
</evidence>
<evidence type="ECO:0000256" key="10">
    <source>
        <dbReference type="RuleBase" id="RU000577"/>
    </source>
</evidence>
<dbReference type="SMART" id="SM00760">
    <property type="entry name" value="Bac_DnaA_C"/>
    <property type="match status" value="1"/>
</dbReference>
<protein>
    <recommendedName>
        <fullName evidence="8 9">Chromosomal replication initiator protein DnaA</fullName>
    </recommendedName>
</protein>
<dbReference type="InterPro" id="IPR018312">
    <property type="entry name" value="Chromosome_initiator_DnaA_CS"/>
</dbReference>
<feature type="domain" description="Chromosomal replication initiator DnaA C-terminal" evidence="13">
    <location>
        <begin position="355"/>
        <end position="424"/>
    </location>
</feature>
<dbReference type="EMBL" id="SGKC01000014">
    <property type="protein sequence ID" value="NEZ92108.1"/>
    <property type="molecule type" value="Genomic_DNA"/>
</dbReference>
<comment type="subunit">
    <text evidence="8">Oligomerizes as a right-handed, spiral filament on DNA at oriC.</text>
</comment>